<comment type="caution">
    <text evidence="1">The sequence shown here is derived from an EMBL/GenBank/DDBJ whole genome shotgun (WGS) entry which is preliminary data.</text>
</comment>
<reference evidence="1" key="2">
    <citation type="submission" date="2020-11" db="EMBL/GenBank/DDBJ databases">
        <authorList>
            <person name="McCartney M.A."/>
            <person name="Auch B."/>
            <person name="Kono T."/>
            <person name="Mallez S."/>
            <person name="Becker A."/>
            <person name="Gohl D.M."/>
            <person name="Silverstein K.A.T."/>
            <person name="Koren S."/>
            <person name="Bechman K.B."/>
            <person name="Herman A."/>
            <person name="Abrahante J.E."/>
            <person name="Garbe J."/>
        </authorList>
    </citation>
    <scope>NUCLEOTIDE SEQUENCE</scope>
    <source>
        <strain evidence="1">Duluth1</strain>
        <tissue evidence="1">Whole animal</tissue>
    </source>
</reference>
<proteinExistence type="predicted"/>
<evidence type="ECO:0000313" key="2">
    <source>
        <dbReference type="Proteomes" id="UP000828390"/>
    </source>
</evidence>
<sequence>MAIQALKKYLMDDIQDRTTNSREHDIRYVITLPAIWDVGANQFMREAAIQAGICSDLLFWLMNLKQLHCGVHRQMKIKMNEPPISNKS</sequence>
<dbReference type="Proteomes" id="UP000828390">
    <property type="component" value="Unassembled WGS sequence"/>
</dbReference>
<dbReference type="AlphaFoldDB" id="A0A9D4DFN3"/>
<dbReference type="Gene3D" id="3.30.420.40">
    <property type="match status" value="1"/>
</dbReference>
<name>A0A9D4DFN3_DREPO</name>
<dbReference type="EMBL" id="JAIWYP010000010">
    <property type="protein sequence ID" value="KAH3748424.1"/>
    <property type="molecule type" value="Genomic_DNA"/>
</dbReference>
<organism evidence="1 2">
    <name type="scientific">Dreissena polymorpha</name>
    <name type="common">Zebra mussel</name>
    <name type="synonym">Mytilus polymorpha</name>
    <dbReference type="NCBI Taxonomy" id="45954"/>
    <lineage>
        <taxon>Eukaryota</taxon>
        <taxon>Metazoa</taxon>
        <taxon>Spiralia</taxon>
        <taxon>Lophotrochozoa</taxon>
        <taxon>Mollusca</taxon>
        <taxon>Bivalvia</taxon>
        <taxon>Autobranchia</taxon>
        <taxon>Heteroconchia</taxon>
        <taxon>Euheterodonta</taxon>
        <taxon>Imparidentia</taxon>
        <taxon>Neoheterodontei</taxon>
        <taxon>Myida</taxon>
        <taxon>Dreissenoidea</taxon>
        <taxon>Dreissenidae</taxon>
        <taxon>Dreissena</taxon>
    </lineage>
</organism>
<evidence type="ECO:0000313" key="1">
    <source>
        <dbReference type="EMBL" id="KAH3748424.1"/>
    </source>
</evidence>
<accession>A0A9D4DFN3</accession>
<protein>
    <submittedName>
        <fullName evidence="1">Uncharacterized protein</fullName>
    </submittedName>
</protein>
<keyword evidence="2" id="KW-1185">Reference proteome</keyword>
<gene>
    <name evidence="1" type="ORF">DPMN_182869</name>
</gene>
<reference evidence="1" key="1">
    <citation type="journal article" date="2019" name="bioRxiv">
        <title>The Genome of the Zebra Mussel, Dreissena polymorpha: A Resource for Invasive Species Research.</title>
        <authorList>
            <person name="McCartney M.A."/>
            <person name="Auch B."/>
            <person name="Kono T."/>
            <person name="Mallez S."/>
            <person name="Zhang Y."/>
            <person name="Obille A."/>
            <person name="Becker A."/>
            <person name="Abrahante J.E."/>
            <person name="Garbe J."/>
            <person name="Badalamenti J.P."/>
            <person name="Herman A."/>
            <person name="Mangelson H."/>
            <person name="Liachko I."/>
            <person name="Sullivan S."/>
            <person name="Sone E.D."/>
            <person name="Koren S."/>
            <person name="Silverstein K.A.T."/>
            <person name="Beckman K.B."/>
            <person name="Gohl D.M."/>
        </authorList>
    </citation>
    <scope>NUCLEOTIDE SEQUENCE</scope>
    <source>
        <strain evidence="1">Duluth1</strain>
        <tissue evidence="1">Whole animal</tissue>
    </source>
</reference>